<organism evidence="1 2">
    <name type="scientific">Acrobeloides nanus</name>
    <dbReference type="NCBI Taxonomy" id="290746"/>
    <lineage>
        <taxon>Eukaryota</taxon>
        <taxon>Metazoa</taxon>
        <taxon>Ecdysozoa</taxon>
        <taxon>Nematoda</taxon>
        <taxon>Chromadorea</taxon>
        <taxon>Rhabditida</taxon>
        <taxon>Tylenchina</taxon>
        <taxon>Cephalobomorpha</taxon>
        <taxon>Cephaloboidea</taxon>
        <taxon>Cephalobidae</taxon>
        <taxon>Acrobeloides</taxon>
    </lineage>
</organism>
<reference evidence="2" key="1">
    <citation type="submission" date="2022-11" db="UniProtKB">
        <authorList>
            <consortium name="WormBaseParasite"/>
        </authorList>
    </citation>
    <scope>IDENTIFICATION</scope>
</reference>
<keyword evidence="1" id="KW-1185">Reference proteome</keyword>
<protein>
    <submittedName>
        <fullName evidence="2">Uncharacterized protein</fullName>
    </submittedName>
</protein>
<evidence type="ECO:0000313" key="1">
    <source>
        <dbReference type="Proteomes" id="UP000887540"/>
    </source>
</evidence>
<sequence>MIPKELLPLFFPIGEAPSVPCNQIALNAAQADFNTRLNISSDVTWRNATYLATQVNQLFANGTTSSFQLVCYARDIFESTLRPRGYYDSCLNRYFLMNQAGADWYTVMTYIMFYQQLDVLCNQAFEKFTEKDTWTCIKFFESAQGNQDCANAFVNATMTGGYQNLCSDVNGFMACEKAFWDKSCKSPVGFFACEDIRVGYAQDCRGLRCYVN</sequence>
<evidence type="ECO:0000313" key="2">
    <source>
        <dbReference type="WBParaSite" id="ACRNAN_Path_1575.g6123.t1"/>
    </source>
</evidence>
<dbReference type="WBParaSite" id="ACRNAN_Path_1575.g6123.t1">
    <property type="protein sequence ID" value="ACRNAN_Path_1575.g6123.t1"/>
    <property type="gene ID" value="ACRNAN_Path_1575.g6123"/>
</dbReference>
<dbReference type="AlphaFoldDB" id="A0A914C2B6"/>
<proteinExistence type="predicted"/>
<dbReference type="Proteomes" id="UP000887540">
    <property type="component" value="Unplaced"/>
</dbReference>
<accession>A0A914C2B6</accession>
<dbReference type="PANTHER" id="PTHR34311">
    <property type="entry name" value="PROTEIN CBG21698-RELATED"/>
    <property type="match status" value="1"/>
</dbReference>
<name>A0A914C2B6_9BILA</name>